<dbReference type="AlphaFoldDB" id="A0A1D8ASZ1"/>
<dbReference type="EMBL" id="CP016094">
    <property type="protein sequence ID" value="AOS44019.1"/>
    <property type="molecule type" value="Genomic_DNA"/>
</dbReference>
<name>A0A1D8ASZ1_9BACT</name>
<proteinExistence type="predicted"/>
<dbReference type="OrthoDB" id="195713at2"/>
<protein>
    <submittedName>
        <fullName evidence="2">Uncharacterized protein</fullName>
    </submittedName>
</protein>
<sequence>MPVIKIHLEHAENDAVVRLADLLRVKPEDVAFAALNRLMLVARERTVQNDIVLTLRWRQDNLPLWSDSAGSVHNYEGMSPAEPEKSKYSV</sequence>
<dbReference type="Proteomes" id="UP000095228">
    <property type="component" value="Chromosome"/>
</dbReference>
<evidence type="ECO:0000313" key="2">
    <source>
        <dbReference type="EMBL" id="AOS44019.1"/>
    </source>
</evidence>
<dbReference type="KEGG" id="obg:Verru16b_01080"/>
<accession>A0A1D8ASZ1</accession>
<keyword evidence="3" id="KW-1185">Reference proteome</keyword>
<gene>
    <name evidence="2" type="ORF">Verru16b_01080</name>
</gene>
<reference evidence="2 3" key="1">
    <citation type="submission" date="2016-06" db="EMBL/GenBank/DDBJ databases">
        <title>Three novel species with peptidoglycan cell walls form the new genus Lacunisphaera gen. nov. in the family Opitutaceae of the verrucomicrobial subdivision 4.</title>
        <authorList>
            <person name="Rast P."/>
            <person name="Gloeckner I."/>
            <person name="Jogler M."/>
            <person name="Boedeker C."/>
            <person name="Jeske O."/>
            <person name="Wiegand S."/>
            <person name="Reinhardt R."/>
            <person name="Schumann P."/>
            <person name="Rohde M."/>
            <person name="Spring S."/>
            <person name="Gloeckner F.O."/>
            <person name="Jogler C."/>
        </authorList>
    </citation>
    <scope>NUCLEOTIDE SEQUENCE [LARGE SCALE GENOMIC DNA]</scope>
    <source>
        <strain evidence="2 3">IG16b</strain>
    </source>
</reference>
<evidence type="ECO:0000256" key="1">
    <source>
        <dbReference type="SAM" id="MobiDB-lite"/>
    </source>
</evidence>
<dbReference type="RefSeq" id="WP_069961319.1">
    <property type="nucleotide sequence ID" value="NZ_CP016094.1"/>
</dbReference>
<feature type="region of interest" description="Disordered" evidence="1">
    <location>
        <begin position="70"/>
        <end position="90"/>
    </location>
</feature>
<dbReference type="STRING" id="1838286.Verru16b_01080"/>
<evidence type="ECO:0000313" key="3">
    <source>
        <dbReference type="Proteomes" id="UP000095228"/>
    </source>
</evidence>
<organism evidence="2 3">
    <name type="scientific">Lacunisphaera limnophila</name>
    <dbReference type="NCBI Taxonomy" id="1838286"/>
    <lineage>
        <taxon>Bacteria</taxon>
        <taxon>Pseudomonadati</taxon>
        <taxon>Verrucomicrobiota</taxon>
        <taxon>Opitutia</taxon>
        <taxon>Opitutales</taxon>
        <taxon>Opitutaceae</taxon>
        <taxon>Lacunisphaera</taxon>
    </lineage>
</organism>